<gene>
    <name evidence="2" type="ORF">GTK09_09860</name>
</gene>
<dbReference type="SUPFAM" id="SSF53756">
    <property type="entry name" value="UDP-Glycosyltransferase/glycogen phosphorylase"/>
    <property type="match status" value="1"/>
</dbReference>
<dbReference type="GO" id="GO:0016758">
    <property type="term" value="F:hexosyltransferase activity"/>
    <property type="evidence" value="ECO:0007669"/>
    <property type="project" value="InterPro"/>
</dbReference>
<dbReference type="Proteomes" id="UP000469011">
    <property type="component" value="Unassembled WGS sequence"/>
</dbReference>
<evidence type="ECO:0000259" key="1">
    <source>
        <dbReference type="Pfam" id="PF04101"/>
    </source>
</evidence>
<sequence length="420" mass="45839">MQSRSPRILIYSHDTFGLGHLRRSRVIAQALVDHRPDTSILIIAGSPVVGSFSFPPQVDFIRVPGVVKLGADSYAPSNPGLSIEDLTEIRSAIITKTAEIFDPDIFLVDKEPLGMRGEVGESLAFLKSTGCRLVLGLRDIMDEPSRLADEWHRKGAFAAVEELYDDVWIYGLPEICDPLEGIGVSNRVREHAVFTGYLPRADEPSGALPERIRIGERPYVLVTTGGGGDGARLVDWVLRAYESDETIGVRAKIVLGPFMESSFAADFQARGRQLDSVDLITFAASIEPLIERAEGLVAMGGYNTFCEILSFDKPAVIVPRRHPRLEQFIRASRAEDLGLARMLLDDEVENAAIMADAIRGLPTQSRPQAAAIPKLLGGVDTIRRLVDAIVAEGRPVGGRNPAVDAAFPEAPLQVQRFARP</sequence>
<name>A0A6N9T081_9HYPH</name>
<organism evidence="2 3">
    <name type="scientific">Jiella pacifica</name>
    <dbReference type="NCBI Taxonomy" id="2696469"/>
    <lineage>
        <taxon>Bacteria</taxon>
        <taxon>Pseudomonadati</taxon>
        <taxon>Pseudomonadota</taxon>
        <taxon>Alphaproteobacteria</taxon>
        <taxon>Hyphomicrobiales</taxon>
        <taxon>Aurantimonadaceae</taxon>
        <taxon>Jiella</taxon>
    </lineage>
</organism>
<dbReference type="RefSeq" id="WP_163462980.1">
    <property type="nucleotide sequence ID" value="NZ_JAAAMG010000006.1"/>
</dbReference>
<dbReference type="PANTHER" id="PTHR21015">
    <property type="entry name" value="UDP-N-ACETYLGLUCOSAMINE--N-ACETYLMURAMYL-(PENTAPEPTIDE) PYROPHOSPHORYL-UNDECAPRENOL N-ACETYLGLUCOSAMINE TRANSFERASE 1"/>
    <property type="match status" value="1"/>
</dbReference>
<protein>
    <recommendedName>
        <fullName evidence="1">Glycosyl transferase family 28 C-terminal domain-containing protein</fullName>
    </recommendedName>
</protein>
<dbReference type="Pfam" id="PF04101">
    <property type="entry name" value="Glyco_tran_28_C"/>
    <property type="match status" value="1"/>
</dbReference>
<evidence type="ECO:0000313" key="2">
    <source>
        <dbReference type="EMBL" id="NDW04734.1"/>
    </source>
</evidence>
<dbReference type="AlphaFoldDB" id="A0A6N9T081"/>
<reference evidence="2 3" key="1">
    <citation type="submission" date="2020-01" db="EMBL/GenBank/DDBJ databases">
        <title>Jiella pacifica sp. nov.</title>
        <authorList>
            <person name="Xue Z."/>
            <person name="Zhu S."/>
            <person name="Chen J."/>
            <person name="Yang J."/>
        </authorList>
    </citation>
    <scope>NUCLEOTIDE SEQUENCE [LARGE SCALE GENOMIC DNA]</scope>
    <source>
        <strain evidence="2 3">40Bstr34</strain>
    </source>
</reference>
<comment type="caution">
    <text evidence="2">The sequence shown here is derived from an EMBL/GenBank/DDBJ whole genome shotgun (WGS) entry which is preliminary data.</text>
</comment>
<dbReference type="PANTHER" id="PTHR21015:SF28">
    <property type="entry name" value="SLL1722 PROTEIN"/>
    <property type="match status" value="1"/>
</dbReference>
<evidence type="ECO:0000313" key="3">
    <source>
        <dbReference type="Proteomes" id="UP000469011"/>
    </source>
</evidence>
<accession>A0A6N9T081</accession>
<dbReference type="Gene3D" id="3.40.50.2000">
    <property type="entry name" value="Glycogen Phosphorylase B"/>
    <property type="match status" value="1"/>
</dbReference>
<keyword evidence="3" id="KW-1185">Reference proteome</keyword>
<dbReference type="InterPro" id="IPR007235">
    <property type="entry name" value="Glyco_trans_28_C"/>
</dbReference>
<proteinExistence type="predicted"/>
<feature type="domain" description="Glycosyl transferase family 28 C-terminal" evidence="1">
    <location>
        <begin position="226"/>
        <end position="350"/>
    </location>
</feature>
<dbReference type="EMBL" id="JAAAMG010000006">
    <property type="protein sequence ID" value="NDW04734.1"/>
    <property type="molecule type" value="Genomic_DNA"/>
</dbReference>